<feature type="region of interest" description="Disordered" evidence="1">
    <location>
        <begin position="191"/>
        <end position="212"/>
    </location>
</feature>
<dbReference type="PANTHER" id="PTHR10480:SF12">
    <property type="entry name" value="UNC-13, ISOFORM E"/>
    <property type="match status" value="1"/>
</dbReference>
<dbReference type="STRING" id="568069.A0A1J1J706"/>
<dbReference type="SMART" id="SM00239">
    <property type="entry name" value="C2"/>
    <property type="match status" value="1"/>
</dbReference>
<name>A0A1J1J706_9DIPT</name>
<evidence type="ECO:0000313" key="4">
    <source>
        <dbReference type="Proteomes" id="UP000183832"/>
    </source>
</evidence>
<dbReference type="EMBL" id="CVRI01000074">
    <property type="protein sequence ID" value="CRL08167.1"/>
    <property type="molecule type" value="Genomic_DNA"/>
</dbReference>
<dbReference type="GO" id="GO:0035249">
    <property type="term" value="P:synaptic transmission, glutamatergic"/>
    <property type="evidence" value="ECO:0007669"/>
    <property type="project" value="TreeGrafter"/>
</dbReference>
<dbReference type="GO" id="GO:0030672">
    <property type="term" value="C:synaptic vesicle membrane"/>
    <property type="evidence" value="ECO:0007669"/>
    <property type="project" value="TreeGrafter"/>
</dbReference>
<protein>
    <submittedName>
        <fullName evidence="3">CLUMA_CG020859, isoform A</fullName>
    </submittedName>
</protein>
<dbReference type="GO" id="GO:0061789">
    <property type="term" value="P:dense core granule priming"/>
    <property type="evidence" value="ECO:0007669"/>
    <property type="project" value="TreeGrafter"/>
</dbReference>
<feature type="domain" description="C2" evidence="2">
    <location>
        <begin position="1"/>
        <end position="101"/>
    </location>
</feature>
<dbReference type="GO" id="GO:0099525">
    <property type="term" value="P:presynaptic dense core vesicle exocytosis"/>
    <property type="evidence" value="ECO:0007669"/>
    <property type="project" value="TreeGrafter"/>
</dbReference>
<dbReference type="GO" id="GO:0016081">
    <property type="term" value="P:synaptic vesicle docking"/>
    <property type="evidence" value="ECO:0007669"/>
    <property type="project" value="TreeGrafter"/>
</dbReference>
<accession>A0A1J1J706</accession>
<dbReference type="GO" id="GO:0098831">
    <property type="term" value="C:presynaptic active zone cytoplasmic component"/>
    <property type="evidence" value="ECO:0007669"/>
    <property type="project" value="TreeGrafter"/>
</dbReference>
<evidence type="ECO:0000313" key="3">
    <source>
        <dbReference type="EMBL" id="CRL08167.1"/>
    </source>
</evidence>
<dbReference type="GO" id="GO:0042734">
    <property type="term" value="C:presynaptic membrane"/>
    <property type="evidence" value="ECO:0007669"/>
    <property type="project" value="TreeGrafter"/>
</dbReference>
<dbReference type="GO" id="GO:0017075">
    <property type="term" value="F:syntaxin-1 binding"/>
    <property type="evidence" value="ECO:0007669"/>
    <property type="project" value="TreeGrafter"/>
</dbReference>
<dbReference type="GO" id="GO:0016082">
    <property type="term" value="P:synaptic vesicle priming"/>
    <property type="evidence" value="ECO:0007669"/>
    <property type="project" value="TreeGrafter"/>
</dbReference>
<feature type="non-terminal residue" evidence="3">
    <location>
        <position position="212"/>
    </location>
</feature>
<gene>
    <name evidence="3" type="ORF">CLUMA_CG020859</name>
</gene>
<dbReference type="GO" id="GO:0031594">
    <property type="term" value="C:neuromuscular junction"/>
    <property type="evidence" value="ECO:0007669"/>
    <property type="project" value="TreeGrafter"/>
</dbReference>
<dbReference type="Pfam" id="PF00168">
    <property type="entry name" value="C2"/>
    <property type="match status" value="1"/>
</dbReference>
<organism evidence="3 4">
    <name type="scientific">Clunio marinus</name>
    <dbReference type="NCBI Taxonomy" id="568069"/>
    <lineage>
        <taxon>Eukaryota</taxon>
        <taxon>Metazoa</taxon>
        <taxon>Ecdysozoa</taxon>
        <taxon>Arthropoda</taxon>
        <taxon>Hexapoda</taxon>
        <taxon>Insecta</taxon>
        <taxon>Pterygota</taxon>
        <taxon>Neoptera</taxon>
        <taxon>Endopterygota</taxon>
        <taxon>Diptera</taxon>
        <taxon>Nematocera</taxon>
        <taxon>Chironomoidea</taxon>
        <taxon>Chironomidae</taxon>
        <taxon>Clunio</taxon>
    </lineage>
</organism>
<sequence>MSLLSVAVKRAKFIGDQAAHLNTYVILKLQNVKTSTAPIKGAEPEWNQDFLFETSSVNTALLVEVWSKNILLDRAIGYQLIPLGTLPYVQYEYPTENEQWYNIDAEQIIINNEVQGTKEPTGHLILLDLHFELPFDVDTQNNDQLTNKINYNNIDYNTEQYIENYKSYGDYTSTDYNCTNASLHGTQYDQLETPYSSLENSRQNSYERDERQ</sequence>
<dbReference type="InterPro" id="IPR035892">
    <property type="entry name" value="C2_domain_sf"/>
</dbReference>
<dbReference type="GO" id="GO:0005516">
    <property type="term" value="F:calmodulin binding"/>
    <property type="evidence" value="ECO:0007669"/>
    <property type="project" value="TreeGrafter"/>
</dbReference>
<evidence type="ECO:0000256" key="1">
    <source>
        <dbReference type="SAM" id="MobiDB-lite"/>
    </source>
</evidence>
<evidence type="ECO:0000259" key="2">
    <source>
        <dbReference type="PROSITE" id="PS50004"/>
    </source>
</evidence>
<reference evidence="3 4" key="1">
    <citation type="submission" date="2015-04" db="EMBL/GenBank/DDBJ databases">
        <authorList>
            <person name="Syromyatnikov M.Y."/>
            <person name="Popov V.N."/>
        </authorList>
    </citation>
    <scope>NUCLEOTIDE SEQUENCE [LARGE SCALE GENOMIC DNA]</scope>
</reference>
<dbReference type="PROSITE" id="PS50004">
    <property type="entry name" value="C2"/>
    <property type="match status" value="1"/>
</dbReference>
<dbReference type="SUPFAM" id="SSF49562">
    <property type="entry name" value="C2 domain (Calcium/lipid-binding domain, CaLB)"/>
    <property type="match status" value="1"/>
</dbReference>
<keyword evidence="4" id="KW-1185">Reference proteome</keyword>
<dbReference type="GO" id="GO:0019992">
    <property type="term" value="F:diacylglycerol binding"/>
    <property type="evidence" value="ECO:0007669"/>
    <property type="project" value="InterPro"/>
</dbReference>
<dbReference type="GO" id="GO:0043195">
    <property type="term" value="C:terminal bouton"/>
    <property type="evidence" value="ECO:0007669"/>
    <property type="project" value="TreeGrafter"/>
</dbReference>
<dbReference type="OrthoDB" id="5831756at2759"/>
<dbReference type="PANTHER" id="PTHR10480">
    <property type="entry name" value="PROTEIN UNC-13 HOMOLOG"/>
    <property type="match status" value="1"/>
</dbReference>
<proteinExistence type="predicted"/>
<dbReference type="InterPro" id="IPR000008">
    <property type="entry name" value="C2_dom"/>
</dbReference>
<feature type="compositionally biased region" description="Polar residues" evidence="1">
    <location>
        <begin position="191"/>
        <end position="204"/>
    </location>
</feature>
<dbReference type="Gene3D" id="2.60.40.150">
    <property type="entry name" value="C2 domain"/>
    <property type="match status" value="1"/>
</dbReference>
<dbReference type="InterPro" id="IPR027080">
    <property type="entry name" value="Unc-13"/>
</dbReference>
<dbReference type="Proteomes" id="UP000183832">
    <property type="component" value="Unassembled WGS sequence"/>
</dbReference>
<dbReference type="AlphaFoldDB" id="A0A1J1J706"/>